<sequence>MPKMLRQPTRRLVITRRGEYLTVPPATVAVLDPGFVCQDFATTATVNAYAATSAVDALSAAAVVDAYSATVGIDLYGGTATNCGR</sequence>
<keyword evidence="2" id="KW-1185">Reference proteome</keyword>
<dbReference type="Proteomes" id="UP001595645">
    <property type="component" value="Unassembled WGS sequence"/>
</dbReference>
<dbReference type="RefSeq" id="WP_378243127.1">
    <property type="nucleotide sequence ID" value="NZ_JBHRWK010000059.1"/>
</dbReference>
<proteinExistence type="predicted"/>
<evidence type="ECO:0000313" key="2">
    <source>
        <dbReference type="Proteomes" id="UP001595645"/>
    </source>
</evidence>
<gene>
    <name evidence="1" type="ORF">ACFOSH_31585</name>
</gene>
<name>A0ABV7P6C6_9PSEU</name>
<organism evidence="1 2">
    <name type="scientific">Amycolatopsis speibonae</name>
    <dbReference type="NCBI Taxonomy" id="1450224"/>
    <lineage>
        <taxon>Bacteria</taxon>
        <taxon>Bacillati</taxon>
        <taxon>Actinomycetota</taxon>
        <taxon>Actinomycetes</taxon>
        <taxon>Pseudonocardiales</taxon>
        <taxon>Pseudonocardiaceae</taxon>
        <taxon>Amycolatopsis</taxon>
    </lineage>
</organism>
<protein>
    <submittedName>
        <fullName evidence="1">Uncharacterized protein</fullName>
    </submittedName>
</protein>
<evidence type="ECO:0000313" key="1">
    <source>
        <dbReference type="EMBL" id="MFC3454002.1"/>
    </source>
</evidence>
<accession>A0ABV7P6C6</accession>
<reference evidence="2" key="1">
    <citation type="journal article" date="2019" name="Int. J. Syst. Evol. Microbiol.">
        <title>The Global Catalogue of Microorganisms (GCM) 10K type strain sequencing project: providing services to taxonomists for standard genome sequencing and annotation.</title>
        <authorList>
            <consortium name="The Broad Institute Genomics Platform"/>
            <consortium name="The Broad Institute Genome Sequencing Center for Infectious Disease"/>
            <person name="Wu L."/>
            <person name="Ma J."/>
        </authorList>
    </citation>
    <scope>NUCLEOTIDE SEQUENCE [LARGE SCALE GENOMIC DNA]</scope>
    <source>
        <strain evidence="2">CGMCC 4.7676</strain>
    </source>
</reference>
<comment type="caution">
    <text evidence="1">The sequence shown here is derived from an EMBL/GenBank/DDBJ whole genome shotgun (WGS) entry which is preliminary data.</text>
</comment>
<dbReference type="EMBL" id="JBHRWK010000059">
    <property type="protein sequence ID" value="MFC3454002.1"/>
    <property type="molecule type" value="Genomic_DNA"/>
</dbReference>